<dbReference type="EMBL" id="JACSQP010000002">
    <property type="protein sequence ID" value="MBD7956757.1"/>
    <property type="molecule type" value="Genomic_DNA"/>
</dbReference>
<accession>A0ABR8RZV6</accession>
<name>A0ABR8RZV6_9MICO</name>
<sequence>MQILLALIVGAVLGIGAHFSVTGRDTRGAVLAPMLGAVVGGAVWLAFTWAGLGIDSPWIWVVSFAAPAVVVFPALIALTRVRRAHDERERARLKIA</sequence>
<feature type="transmembrane region" description="Helical" evidence="1">
    <location>
        <begin position="6"/>
        <end position="23"/>
    </location>
</feature>
<protein>
    <recommendedName>
        <fullName evidence="4">Integral membrane protein</fullName>
    </recommendedName>
</protein>
<keyword evidence="1" id="KW-1133">Transmembrane helix</keyword>
<evidence type="ECO:0000313" key="3">
    <source>
        <dbReference type="Proteomes" id="UP000648352"/>
    </source>
</evidence>
<evidence type="ECO:0008006" key="4">
    <source>
        <dbReference type="Google" id="ProtNLM"/>
    </source>
</evidence>
<comment type="caution">
    <text evidence="2">The sequence shown here is derived from an EMBL/GenBank/DDBJ whole genome shotgun (WGS) entry which is preliminary data.</text>
</comment>
<evidence type="ECO:0000313" key="2">
    <source>
        <dbReference type="EMBL" id="MBD7956757.1"/>
    </source>
</evidence>
<proteinExistence type="predicted"/>
<keyword evidence="1" id="KW-0472">Membrane</keyword>
<feature type="transmembrane region" description="Helical" evidence="1">
    <location>
        <begin position="58"/>
        <end position="78"/>
    </location>
</feature>
<dbReference type="Proteomes" id="UP000648352">
    <property type="component" value="Unassembled WGS sequence"/>
</dbReference>
<dbReference type="RefSeq" id="WP_191717773.1">
    <property type="nucleotide sequence ID" value="NZ_JACSQP010000002.1"/>
</dbReference>
<feature type="transmembrane region" description="Helical" evidence="1">
    <location>
        <begin position="30"/>
        <end position="52"/>
    </location>
</feature>
<gene>
    <name evidence="2" type="ORF">H9651_03845</name>
</gene>
<evidence type="ECO:0000256" key="1">
    <source>
        <dbReference type="SAM" id="Phobius"/>
    </source>
</evidence>
<organism evidence="2 3">
    <name type="scientific">Microbacterium pullorum</name>
    <dbReference type="NCBI Taxonomy" id="2762236"/>
    <lineage>
        <taxon>Bacteria</taxon>
        <taxon>Bacillati</taxon>
        <taxon>Actinomycetota</taxon>
        <taxon>Actinomycetes</taxon>
        <taxon>Micrococcales</taxon>
        <taxon>Microbacteriaceae</taxon>
        <taxon>Microbacterium</taxon>
    </lineage>
</organism>
<keyword evidence="3" id="KW-1185">Reference proteome</keyword>
<keyword evidence="1" id="KW-0812">Transmembrane</keyword>
<reference evidence="2 3" key="1">
    <citation type="submission" date="2020-08" db="EMBL/GenBank/DDBJ databases">
        <title>A Genomic Blueprint of the Chicken Gut Microbiome.</title>
        <authorList>
            <person name="Gilroy R."/>
            <person name="Ravi A."/>
            <person name="Getino M."/>
            <person name="Pursley I."/>
            <person name="Horton D.L."/>
            <person name="Alikhan N.-F."/>
            <person name="Baker D."/>
            <person name="Gharbi K."/>
            <person name="Hall N."/>
            <person name="Watson M."/>
            <person name="Adriaenssens E.M."/>
            <person name="Foster-Nyarko E."/>
            <person name="Jarju S."/>
            <person name="Secka A."/>
            <person name="Antonio M."/>
            <person name="Oren A."/>
            <person name="Chaudhuri R."/>
            <person name="La Ragione R.M."/>
            <person name="Hildebrand F."/>
            <person name="Pallen M.J."/>
        </authorList>
    </citation>
    <scope>NUCLEOTIDE SEQUENCE [LARGE SCALE GENOMIC DNA]</scope>
    <source>
        <strain evidence="2 3">Sa4CUA7</strain>
    </source>
</reference>